<keyword evidence="4" id="KW-1185">Reference proteome</keyword>
<sequence>MTSNRSTRVKLAAGAAVALAALLGTAACSGSSGGSGSGGDSKAAGFNAAAGSVVHPSTAKGGTLRFTAAQDFDSLDPQRGYYGFMWDFARYYTRQLITYGTRPGNASLKLVPDLATSLAQITDGGKTYTYHLRSGSTWEDGSPVTSKDIKYGIERTWAQDVITGGPIWLMQNLDNGQKYPGPYKDPSPDKLGLKSVDTPDDQTIVFHLAKPNGDFEQMLALPEGSPVKQSKDTGAKYGLHPFSDGPYKFQAYQPNKTLVLVRNDKWNKASDPIRPALPDRIEVAYGSNADDLDSRMLGGDADLDLNQTGLQQAARVKVLQNPQLKASTDDPTTGYIRYVSLIPAIKPLDNVHCRKAVIYATDHKALQTARGGPIAGGDIGTNMLPDGVKGADVKYDPFGQTGNSGAPDVAKAKSELQQCGKPNGFSTTIAVRNNKPAEVASAVALQASLKAVGINTQIDQYDGAQTPNIIGVPNVVHKKGYGLIVMGWGPDFYTGQGFLQPLVDGRFILPNGNNNYSEINDPAINNEFDQAIATTDADKAGQLYSDINHKVMEDAYYLPIVYDKALLWRSNRLTNAYIAASYSGKYDFVSLGVEGAK</sequence>
<feature type="signal peptide" evidence="1">
    <location>
        <begin position="1"/>
        <end position="26"/>
    </location>
</feature>
<feature type="domain" description="Solute-binding protein family 5" evidence="2">
    <location>
        <begin position="109"/>
        <end position="504"/>
    </location>
</feature>
<evidence type="ECO:0000256" key="1">
    <source>
        <dbReference type="SAM" id="SignalP"/>
    </source>
</evidence>
<dbReference type="SUPFAM" id="SSF53850">
    <property type="entry name" value="Periplasmic binding protein-like II"/>
    <property type="match status" value="1"/>
</dbReference>
<comment type="caution">
    <text evidence="3">The sequence shown here is derived from an EMBL/GenBank/DDBJ whole genome shotgun (WGS) entry which is preliminary data.</text>
</comment>
<dbReference type="Gene3D" id="3.10.105.10">
    <property type="entry name" value="Dipeptide-binding Protein, Domain 3"/>
    <property type="match status" value="1"/>
</dbReference>
<dbReference type="PANTHER" id="PTHR30290:SF83">
    <property type="entry name" value="ABC TRANSPORTER SUBSTRATE-BINDING PROTEIN"/>
    <property type="match status" value="1"/>
</dbReference>
<dbReference type="Gene3D" id="3.40.190.10">
    <property type="entry name" value="Periplasmic binding protein-like II"/>
    <property type="match status" value="1"/>
</dbReference>
<dbReference type="RefSeq" id="WP_275806443.1">
    <property type="nucleotide sequence ID" value="NZ_BAAANM010000005.1"/>
</dbReference>
<name>A0ABT5YU06_9ACTN</name>
<dbReference type="EMBL" id="JARHTQ010000001">
    <property type="protein sequence ID" value="MDF2254280.1"/>
    <property type="molecule type" value="Genomic_DNA"/>
</dbReference>
<organism evidence="3 4">
    <name type="scientific">Streptantibioticus ferralitis</name>
    <dbReference type="NCBI Taxonomy" id="236510"/>
    <lineage>
        <taxon>Bacteria</taxon>
        <taxon>Bacillati</taxon>
        <taxon>Actinomycetota</taxon>
        <taxon>Actinomycetes</taxon>
        <taxon>Kitasatosporales</taxon>
        <taxon>Streptomycetaceae</taxon>
        <taxon>Streptantibioticus</taxon>
    </lineage>
</organism>
<dbReference type="PANTHER" id="PTHR30290">
    <property type="entry name" value="PERIPLASMIC BINDING COMPONENT OF ABC TRANSPORTER"/>
    <property type="match status" value="1"/>
</dbReference>
<dbReference type="InterPro" id="IPR030678">
    <property type="entry name" value="Peptide/Ni-bd"/>
</dbReference>
<dbReference type="PIRSF" id="PIRSF002741">
    <property type="entry name" value="MppA"/>
    <property type="match status" value="1"/>
</dbReference>
<evidence type="ECO:0000313" key="3">
    <source>
        <dbReference type="EMBL" id="MDF2254280.1"/>
    </source>
</evidence>
<accession>A0ABT5YU06</accession>
<feature type="chain" id="PRO_5045722343" evidence="1">
    <location>
        <begin position="27"/>
        <end position="597"/>
    </location>
</feature>
<dbReference type="Proteomes" id="UP001220022">
    <property type="component" value="Unassembled WGS sequence"/>
</dbReference>
<dbReference type="CDD" id="cd08506">
    <property type="entry name" value="PBP2_clavulanate_OppA2"/>
    <property type="match status" value="1"/>
</dbReference>
<evidence type="ECO:0000259" key="2">
    <source>
        <dbReference type="Pfam" id="PF00496"/>
    </source>
</evidence>
<dbReference type="PROSITE" id="PS51257">
    <property type="entry name" value="PROKAR_LIPOPROTEIN"/>
    <property type="match status" value="1"/>
</dbReference>
<proteinExistence type="predicted"/>
<protein>
    <submittedName>
        <fullName evidence="3">ABC transporter substrate-binding protein</fullName>
    </submittedName>
</protein>
<evidence type="ECO:0000313" key="4">
    <source>
        <dbReference type="Proteomes" id="UP001220022"/>
    </source>
</evidence>
<dbReference type="InterPro" id="IPR039424">
    <property type="entry name" value="SBP_5"/>
</dbReference>
<gene>
    <name evidence="3" type="ORF">P2L57_00630</name>
</gene>
<dbReference type="InterPro" id="IPR000914">
    <property type="entry name" value="SBP_5_dom"/>
</dbReference>
<dbReference type="Pfam" id="PF00496">
    <property type="entry name" value="SBP_bac_5"/>
    <property type="match status" value="1"/>
</dbReference>
<keyword evidence="1" id="KW-0732">Signal</keyword>
<reference evidence="3 4" key="1">
    <citation type="submission" date="2023-03" db="EMBL/GenBank/DDBJ databases">
        <title>Draft genome sequence of type strain Streptomyces ferralitis JCM 14344.</title>
        <authorList>
            <person name="Klaysubun C."/>
            <person name="Duangmal K."/>
        </authorList>
    </citation>
    <scope>NUCLEOTIDE SEQUENCE [LARGE SCALE GENOMIC DNA]</scope>
    <source>
        <strain evidence="3 4">JCM 14344</strain>
    </source>
</reference>